<reference evidence="1 2" key="1">
    <citation type="submission" date="2024-06" db="EMBL/GenBank/DDBJ databases">
        <title>The Natural Products Discovery Center: Release of the First 8490 Sequenced Strains for Exploring Actinobacteria Biosynthetic Diversity.</title>
        <authorList>
            <person name="Kalkreuter E."/>
            <person name="Kautsar S.A."/>
            <person name="Yang D."/>
            <person name="Bader C.D."/>
            <person name="Teijaro C.N."/>
            <person name="Fluegel L."/>
            <person name="Davis C.M."/>
            <person name="Simpson J.R."/>
            <person name="Lauterbach L."/>
            <person name="Steele A.D."/>
            <person name="Gui C."/>
            <person name="Meng S."/>
            <person name="Li G."/>
            <person name="Viehrig K."/>
            <person name="Ye F."/>
            <person name="Su P."/>
            <person name="Kiefer A.F."/>
            <person name="Nichols A."/>
            <person name="Cepeda A.J."/>
            <person name="Yan W."/>
            <person name="Fan B."/>
            <person name="Jiang Y."/>
            <person name="Adhikari A."/>
            <person name="Zheng C.-J."/>
            <person name="Schuster L."/>
            <person name="Cowan T.M."/>
            <person name="Smanski M.J."/>
            <person name="Chevrette M.G."/>
            <person name="De Carvalho L.P.S."/>
            <person name="Shen B."/>
        </authorList>
    </citation>
    <scope>NUCLEOTIDE SEQUENCE [LARGE SCALE GENOMIC DNA]</scope>
    <source>
        <strain evidence="1 2">NPDC045705</strain>
    </source>
</reference>
<evidence type="ECO:0000313" key="1">
    <source>
        <dbReference type="EMBL" id="MEU7297667.1"/>
    </source>
</evidence>
<keyword evidence="2" id="KW-1185">Reference proteome</keyword>
<comment type="caution">
    <text evidence="1">The sequence shown here is derived from an EMBL/GenBank/DDBJ whole genome shotgun (WGS) entry which is preliminary data.</text>
</comment>
<dbReference type="RefSeq" id="WP_359215508.1">
    <property type="nucleotide sequence ID" value="NZ_JBEZAM010000075.1"/>
</dbReference>
<evidence type="ECO:0000313" key="2">
    <source>
        <dbReference type="Proteomes" id="UP001551210"/>
    </source>
</evidence>
<proteinExistence type="predicted"/>
<dbReference type="Proteomes" id="UP001551210">
    <property type="component" value="Unassembled WGS sequence"/>
</dbReference>
<organism evidence="1 2">
    <name type="scientific">Streptomyces exfoliatus</name>
    <name type="common">Streptomyces hydrogenans</name>
    <dbReference type="NCBI Taxonomy" id="1905"/>
    <lineage>
        <taxon>Bacteria</taxon>
        <taxon>Bacillati</taxon>
        <taxon>Actinomycetota</taxon>
        <taxon>Actinomycetes</taxon>
        <taxon>Kitasatosporales</taxon>
        <taxon>Streptomycetaceae</taxon>
        <taxon>Streptomyces</taxon>
    </lineage>
</organism>
<dbReference type="EMBL" id="JBEZAM010000075">
    <property type="protein sequence ID" value="MEU7297667.1"/>
    <property type="molecule type" value="Genomic_DNA"/>
</dbReference>
<name>A0ABV3D5D7_STREX</name>
<sequence>MGGDDDMYFSASDFVTKVCDRLPTEEVMEESRPQRLAEGLLFWDDGKEVLLAGIPKLCPEWTDEVKAAASGKYERWFNEGTYTVAAKPAGDIGKIAPGTYRVEGPLSECYWERTREDGEIIDNRFAASARKITVTIAPSDDQFTSENCGTWKPVK</sequence>
<accession>A0ABV3D5D7</accession>
<protein>
    <submittedName>
        <fullName evidence="1">Uncharacterized protein</fullName>
    </submittedName>
</protein>
<gene>
    <name evidence="1" type="ORF">AB0A76_31465</name>
</gene>